<dbReference type="CDD" id="cd09086">
    <property type="entry name" value="ExoIII-like_AP-endo"/>
    <property type="match status" value="1"/>
</dbReference>
<dbReference type="OrthoDB" id="9803914at2"/>
<feature type="binding site" evidence="6">
    <location>
        <position position="159"/>
    </location>
    <ligand>
        <name>Mg(2+)</name>
        <dbReference type="ChEBI" id="CHEBI:18420"/>
        <label>1</label>
    </ligand>
</feature>
<feature type="domain" description="Endonuclease/exonuclease/phosphatase" evidence="8">
    <location>
        <begin position="4"/>
        <end position="256"/>
    </location>
</feature>
<evidence type="ECO:0000256" key="6">
    <source>
        <dbReference type="PIRSR" id="PIRSR604808-2"/>
    </source>
</evidence>
<feature type="binding site" evidence="6">
    <location>
        <position position="255"/>
    </location>
    <ligand>
        <name>Mg(2+)</name>
        <dbReference type="ChEBI" id="CHEBI:18420"/>
        <label>1</label>
    </ligand>
</feature>
<comment type="cofactor">
    <cofactor evidence="6">
        <name>Mg(2+)</name>
        <dbReference type="ChEBI" id="CHEBI:18420"/>
    </cofactor>
    <cofactor evidence="6">
        <name>Mn(2+)</name>
        <dbReference type="ChEBI" id="CHEBI:29035"/>
    </cofactor>
    <text evidence="6">Probably binds two magnesium or manganese ions per subunit.</text>
</comment>
<dbReference type="KEGG" id="caqu:CAQU_11235"/>
<organism evidence="9 10">
    <name type="scientific">Corynebacterium aquilae DSM 44791</name>
    <dbReference type="NCBI Taxonomy" id="1431546"/>
    <lineage>
        <taxon>Bacteria</taxon>
        <taxon>Bacillati</taxon>
        <taxon>Actinomycetota</taxon>
        <taxon>Actinomycetes</taxon>
        <taxon>Mycobacteriales</taxon>
        <taxon>Corynebacteriaceae</taxon>
        <taxon>Corynebacterium</taxon>
    </lineage>
</organism>
<dbReference type="GO" id="GO:0008311">
    <property type="term" value="F:double-stranded DNA 3'-5' DNA exonuclease activity"/>
    <property type="evidence" value="ECO:0007669"/>
    <property type="project" value="InterPro"/>
</dbReference>
<evidence type="ECO:0000256" key="3">
    <source>
        <dbReference type="ARBA" id="ARBA00022801"/>
    </source>
</evidence>
<name>A0A1L7CIC4_9CORY</name>
<dbReference type="GO" id="GO:0006281">
    <property type="term" value="P:DNA repair"/>
    <property type="evidence" value="ECO:0007669"/>
    <property type="project" value="InterPro"/>
</dbReference>
<reference evidence="9 10" key="1">
    <citation type="submission" date="2014-08" db="EMBL/GenBank/DDBJ databases">
        <title>Complete genome sequence of Corynebacterium aquilae S-613T(T) (=DSM 44791(T)), isolated from the choana of a healthy golden eagle.</title>
        <authorList>
            <person name="Ruckert C."/>
            <person name="Albersmeier A."/>
            <person name="Winkler A."/>
            <person name="Kalinowski J."/>
        </authorList>
    </citation>
    <scope>NUCLEOTIDE SEQUENCE [LARGE SCALE GENOMIC DNA]</scope>
    <source>
        <strain evidence="9 10">S-613</strain>
    </source>
</reference>
<dbReference type="PROSITE" id="PS51435">
    <property type="entry name" value="AP_NUCLEASE_F1_4"/>
    <property type="match status" value="1"/>
</dbReference>
<keyword evidence="6" id="KW-0464">Manganese</keyword>
<feature type="active site" evidence="5">
    <location>
        <position position="114"/>
    </location>
</feature>
<dbReference type="SUPFAM" id="SSF56219">
    <property type="entry name" value="DNase I-like"/>
    <property type="match status" value="1"/>
</dbReference>
<feature type="binding site" evidence="6">
    <location>
        <position position="157"/>
    </location>
    <ligand>
        <name>Mg(2+)</name>
        <dbReference type="ChEBI" id="CHEBI:18420"/>
        <label>1</label>
    </ligand>
</feature>
<dbReference type="InterPro" id="IPR037493">
    <property type="entry name" value="ExoIII-like"/>
</dbReference>
<dbReference type="InterPro" id="IPR004808">
    <property type="entry name" value="AP_endonuc_1"/>
</dbReference>
<dbReference type="NCBIfam" id="TIGR00195">
    <property type="entry name" value="exoDNase_III"/>
    <property type="match status" value="1"/>
</dbReference>
<evidence type="ECO:0000256" key="7">
    <source>
        <dbReference type="PIRSR" id="PIRSR604808-3"/>
    </source>
</evidence>
<feature type="active site" description="Proton acceptor" evidence="5">
    <location>
        <position position="256"/>
    </location>
</feature>
<dbReference type="STRING" id="1431546.CAQU_11235"/>
<evidence type="ECO:0000256" key="1">
    <source>
        <dbReference type="ARBA" id="ARBA00007092"/>
    </source>
</evidence>
<keyword evidence="4 6" id="KW-0460">Magnesium</keyword>
<dbReference type="InterPro" id="IPR036691">
    <property type="entry name" value="Endo/exonu/phosph_ase_sf"/>
</dbReference>
<gene>
    <name evidence="9" type="ORF">CAQU_11235</name>
</gene>
<dbReference type="PANTHER" id="PTHR43250:SF2">
    <property type="entry name" value="EXODEOXYRIBONUCLEASE III"/>
    <property type="match status" value="1"/>
</dbReference>
<dbReference type="PANTHER" id="PTHR43250">
    <property type="entry name" value="EXODEOXYRIBONUCLEASE III"/>
    <property type="match status" value="1"/>
</dbReference>
<evidence type="ECO:0000256" key="4">
    <source>
        <dbReference type="ARBA" id="ARBA00022842"/>
    </source>
</evidence>
<evidence type="ECO:0000313" key="10">
    <source>
        <dbReference type="Proteomes" id="UP000185478"/>
    </source>
</evidence>
<proteinExistence type="inferred from homology"/>
<dbReference type="Proteomes" id="UP000185478">
    <property type="component" value="Chromosome"/>
</dbReference>
<feature type="site" description="Transition state stabilizer" evidence="7">
    <location>
        <position position="159"/>
    </location>
</feature>
<keyword evidence="10" id="KW-1185">Reference proteome</keyword>
<dbReference type="Gene3D" id="3.60.10.10">
    <property type="entry name" value="Endonuclease/exonuclease/phosphatase"/>
    <property type="match status" value="1"/>
</dbReference>
<dbReference type="GO" id="GO:0046872">
    <property type="term" value="F:metal ion binding"/>
    <property type="evidence" value="ECO:0007669"/>
    <property type="project" value="UniProtKB-KW"/>
</dbReference>
<keyword evidence="3" id="KW-0378">Hydrolase</keyword>
<feature type="binding site" evidence="6">
    <location>
        <position position="34"/>
    </location>
    <ligand>
        <name>Mg(2+)</name>
        <dbReference type="ChEBI" id="CHEBI:18420"/>
        <label>1</label>
    </ligand>
</feature>
<feature type="site" description="Important for catalytic activity" evidence="7">
    <location>
        <position position="226"/>
    </location>
</feature>
<feature type="binding site" evidence="6">
    <location>
        <position position="7"/>
    </location>
    <ligand>
        <name>Mg(2+)</name>
        <dbReference type="ChEBI" id="CHEBI:18420"/>
        <label>1</label>
    </ligand>
</feature>
<evidence type="ECO:0000259" key="8">
    <source>
        <dbReference type="Pfam" id="PF03372"/>
    </source>
</evidence>
<protein>
    <submittedName>
        <fullName evidence="9">Exodeoxyribonuclease III</fullName>
    </submittedName>
</protein>
<dbReference type="AlphaFoldDB" id="A0A1L7CIC4"/>
<evidence type="ECO:0000256" key="5">
    <source>
        <dbReference type="PIRSR" id="PIRSR604808-1"/>
    </source>
</evidence>
<feature type="binding site" evidence="6">
    <location>
        <position position="256"/>
    </location>
    <ligand>
        <name>Mg(2+)</name>
        <dbReference type="ChEBI" id="CHEBI:18420"/>
        <label>1</label>
    </ligand>
</feature>
<dbReference type="RefSeq" id="WP_075727676.1">
    <property type="nucleotide sequence ID" value="NZ_CP009245.1"/>
</dbReference>
<sequence length="274" mass="31170">MRIATFNINSVRARVDRVLDVLERHDLDVLALQETKASEKNFPYAAFEQAGYEVAHVGTGQWNGVAIVSRVGIEDVWEQFPGQPGFHKDPTKEQAVEPRCVSAVCGGVRVMSLYVPNGREVADPHYTYKLRWLDVLSHVVRDELASHPDRPLLLVGDFNIAPRDEDVWSMEFFADKTHVTEPERAAFERLLDAGLYEVTRKFTPGEYTYFDYTAGRFPNREGMRIDFQLASKQLARTVQAVTIDIKERQGKGASDHLPVIVDYTWPKTSDEDVR</sequence>
<dbReference type="EMBL" id="CP009245">
    <property type="protein sequence ID" value="APT85523.1"/>
    <property type="molecule type" value="Genomic_DNA"/>
</dbReference>
<evidence type="ECO:0000256" key="2">
    <source>
        <dbReference type="ARBA" id="ARBA00022723"/>
    </source>
</evidence>
<accession>A0A1L7CIC4</accession>
<feature type="site" description="Interaction with DNA substrate" evidence="7">
    <location>
        <position position="256"/>
    </location>
</feature>
<dbReference type="Pfam" id="PF03372">
    <property type="entry name" value="Exo_endo_phos"/>
    <property type="match status" value="1"/>
</dbReference>
<dbReference type="NCBIfam" id="TIGR00633">
    <property type="entry name" value="xth"/>
    <property type="match status" value="1"/>
</dbReference>
<comment type="similarity">
    <text evidence="1">Belongs to the DNA repair enzymes AP/ExoA family.</text>
</comment>
<keyword evidence="2 6" id="KW-0479">Metal-binding</keyword>
<feature type="active site" description="Proton donor/acceptor" evidence="5">
    <location>
        <position position="157"/>
    </location>
</feature>
<dbReference type="InterPro" id="IPR005135">
    <property type="entry name" value="Endo/exonuclease/phosphatase"/>
</dbReference>
<evidence type="ECO:0000313" key="9">
    <source>
        <dbReference type="EMBL" id="APT85523.1"/>
    </source>
</evidence>